<dbReference type="AlphaFoldDB" id="A3U8T0"/>
<dbReference type="KEGG" id="cat:CA2559_09288"/>
<organism evidence="7 8">
    <name type="scientific">Croceibacter atlanticus (strain ATCC BAA-628 / JCM 21780 / CIP 108009 / IAM 15332 / KCTC 12090 / HTCC2559)</name>
    <dbReference type="NCBI Taxonomy" id="216432"/>
    <lineage>
        <taxon>Bacteria</taxon>
        <taxon>Pseudomonadati</taxon>
        <taxon>Bacteroidota</taxon>
        <taxon>Flavobacteriia</taxon>
        <taxon>Flavobacteriales</taxon>
        <taxon>Flavobacteriaceae</taxon>
        <taxon>Croceibacter</taxon>
    </lineage>
</organism>
<sequence length="237" mass="27014">MDNFQIETAQNISIQQQVAGIGERMLAFFVDICIYIAYVILVMLSLSGVNISSEDEWMYGMVIMLPMFLYHLLWETFWNGRSPGKAAVGIRVVMLDGSNPNFSNYLIRWLLRLVDISFTSGSVAIVTLLLSGKGQRLGDIAAKTTVITTKGKVKFNDIIYSSVEENYQPVYPQVTVFTDNEIQNIKTIFYRAKAKSQHHIILKLASKLKVVMDIETEQKPILFIETVIKDYNYYTQL</sequence>
<dbReference type="OrthoDB" id="9814143at2"/>
<keyword evidence="3 5" id="KW-1133">Transmembrane helix</keyword>
<keyword evidence="2 5" id="KW-0812">Transmembrane</keyword>
<evidence type="ECO:0000256" key="3">
    <source>
        <dbReference type="ARBA" id="ARBA00022989"/>
    </source>
</evidence>
<accession>A3U8T0</accession>
<evidence type="ECO:0000313" key="7">
    <source>
        <dbReference type="EMBL" id="EAP86216.1"/>
    </source>
</evidence>
<protein>
    <submittedName>
        <fullName evidence="7">Putative transmembrane protein</fullName>
    </submittedName>
</protein>
<feature type="domain" description="RDD" evidence="6">
    <location>
        <begin position="18"/>
        <end position="143"/>
    </location>
</feature>
<feature type="transmembrane region" description="Helical" evidence="5">
    <location>
        <begin position="57"/>
        <end position="74"/>
    </location>
</feature>
<gene>
    <name evidence="7" type="ordered locus">CA2559_09288</name>
</gene>
<dbReference type="Proteomes" id="UP000002297">
    <property type="component" value="Chromosome"/>
</dbReference>
<dbReference type="PANTHER" id="PTHR38480">
    <property type="entry name" value="SLR0254 PROTEIN"/>
    <property type="match status" value="1"/>
</dbReference>
<dbReference type="GeneID" id="89453602"/>
<dbReference type="eggNOG" id="COG1714">
    <property type="taxonomic scope" value="Bacteria"/>
</dbReference>
<comment type="subcellular location">
    <subcellularLocation>
        <location evidence="1">Membrane</location>
        <topology evidence="1">Multi-pass membrane protein</topology>
    </subcellularLocation>
</comment>
<evidence type="ECO:0000256" key="5">
    <source>
        <dbReference type="SAM" id="Phobius"/>
    </source>
</evidence>
<dbReference type="STRING" id="216432.CA2559_09288"/>
<dbReference type="InterPro" id="IPR010432">
    <property type="entry name" value="RDD"/>
</dbReference>
<dbReference type="Pfam" id="PF06271">
    <property type="entry name" value="RDD"/>
    <property type="match status" value="1"/>
</dbReference>
<name>A3U8T0_CROAH</name>
<keyword evidence="4 5" id="KW-0472">Membrane</keyword>
<dbReference type="RefSeq" id="WP_013187601.1">
    <property type="nucleotide sequence ID" value="NC_014230.1"/>
</dbReference>
<evidence type="ECO:0000256" key="2">
    <source>
        <dbReference type="ARBA" id="ARBA00022692"/>
    </source>
</evidence>
<proteinExistence type="predicted"/>
<dbReference type="EMBL" id="CP002046">
    <property type="protein sequence ID" value="EAP86216.1"/>
    <property type="molecule type" value="Genomic_DNA"/>
</dbReference>
<dbReference type="HOGENOM" id="CLU_054176_2_0_10"/>
<evidence type="ECO:0000256" key="1">
    <source>
        <dbReference type="ARBA" id="ARBA00004141"/>
    </source>
</evidence>
<dbReference type="PANTHER" id="PTHR38480:SF1">
    <property type="entry name" value="SLR0254 PROTEIN"/>
    <property type="match status" value="1"/>
</dbReference>
<reference evidence="7 8" key="1">
    <citation type="journal article" date="2010" name="J. Bacteriol.">
        <title>The complete genome sequence of Croceibacter atlanticus HTCC2559T.</title>
        <authorList>
            <person name="Oh H.M."/>
            <person name="Kang I."/>
            <person name="Ferriera S."/>
            <person name="Giovannoni S.J."/>
            <person name="Cho J.C."/>
        </authorList>
    </citation>
    <scope>NUCLEOTIDE SEQUENCE [LARGE SCALE GENOMIC DNA]</scope>
    <source>
        <strain evidence="8">ATCC BAA-628 / HTCC2559 / KCTC 12090</strain>
    </source>
</reference>
<keyword evidence="8" id="KW-1185">Reference proteome</keyword>
<evidence type="ECO:0000256" key="4">
    <source>
        <dbReference type="ARBA" id="ARBA00023136"/>
    </source>
</evidence>
<evidence type="ECO:0000313" key="8">
    <source>
        <dbReference type="Proteomes" id="UP000002297"/>
    </source>
</evidence>
<feature type="transmembrane region" description="Helical" evidence="5">
    <location>
        <begin position="109"/>
        <end position="130"/>
    </location>
</feature>
<feature type="transmembrane region" description="Helical" evidence="5">
    <location>
        <begin position="25"/>
        <end position="45"/>
    </location>
</feature>
<evidence type="ECO:0000259" key="6">
    <source>
        <dbReference type="Pfam" id="PF06271"/>
    </source>
</evidence>
<dbReference type="GO" id="GO:0016020">
    <property type="term" value="C:membrane"/>
    <property type="evidence" value="ECO:0007669"/>
    <property type="project" value="UniProtKB-SubCell"/>
</dbReference>